<organism evidence="1 2">
    <name type="scientific">Pyrenophora tritici-repentis</name>
    <dbReference type="NCBI Taxonomy" id="45151"/>
    <lineage>
        <taxon>Eukaryota</taxon>
        <taxon>Fungi</taxon>
        <taxon>Dikarya</taxon>
        <taxon>Ascomycota</taxon>
        <taxon>Pezizomycotina</taxon>
        <taxon>Dothideomycetes</taxon>
        <taxon>Pleosporomycetidae</taxon>
        <taxon>Pleosporales</taxon>
        <taxon>Pleosporineae</taxon>
        <taxon>Pleosporaceae</taxon>
        <taxon>Pyrenophora</taxon>
    </lineage>
</organism>
<dbReference type="KEGG" id="ptrr:90954049"/>
<accession>A0A5M9LNZ8</accession>
<dbReference type="Proteomes" id="UP000245464">
    <property type="component" value="Chromosome 1"/>
</dbReference>
<comment type="caution">
    <text evidence="1">The sequence shown here is derived from an EMBL/GenBank/DDBJ whole genome shotgun (WGS) entry which is preliminary data.</text>
</comment>
<proteinExistence type="predicted"/>
<dbReference type="AlphaFoldDB" id="A0A5M9LNZ8"/>
<dbReference type="RefSeq" id="XP_065965331.1">
    <property type="nucleotide sequence ID" value="XM_066103129.1"/>
</dbReference>
<evidence type="ECO:0000313" key="2">
    <source>
        <dbReference type="Proteomes" id="UP000245464"/>
    </source>
</evidence>
<gene>
    <name evidence="1" type="ORF">PtrM4_014110</name>
</gene>
<sequence length="76" mass="8466">MRLTVASSMFFLLLASEKAFADDQIDYACCGIQAYGNPQFAPDGWCPNHSGYTLCVGIARKYHPSILVALSDREYR</sequence>
<dbReference type="GeneID" id="90954049"/>
<evidence type="ECO:0000313" key="1">
    <source>
        <dbReference type="EMBL" id="KAF7577171.1"/>
    </source>
</evidence>
<protein>
    <submittedName>
        <fullName evidence="1">Uncharacterized protein</fullName>
    </submittedName>
</protein>
<dbReference type="EMBL" id="NQIK02000001">
    <property type="protein sequence ID" value="KAF7577171.1"/>
    <property type="molecule type" value="Genomic_DNA"/>
</dbReference>
<reference evidence="1 2" key="1">
    <citation type="journal article" date="2018" name="BMC Genomics">
        <title>Comparative genomics of the wheat fungal pathogen Pyrenophora tritici-repentis reveals chromosomal variations and genome plasticity.</title>
        <authorList>
            <person name="Moolhuijzen P."/>
            <person name="See P.T."/>
            <person name="Hane J.K."/>
            <person name="Shi G."/>
            <person name="Liu Z."/>
            <person name="Oliver R.P."/>
            <person name="Moffat C.S."/>
        </authorList>
    </citation>
    <scope>NUCLEOTIDE SEQUENCE [LARGE SCALE GENOMIC DNA]</scope>
    <source>
        <strain evidence="1">M4</strain>
    </source>
</reference>
<name>A0A5M9LNZ8_9PLEO</name>